<keyword evidence="2" id="KW-1133">Transmembrane helix</keyword>
<dbReference type="InterPro" id="IPR026749">
    <property type="entry name" value="Tmem135"/>
</dbReference>
<name>A0A2U1J6A2_SMIAN</name>
<dbReference type="EMBL" id="MBFU01000324">
    <property type="protein sequence ID" value="PWA00610.1"/>
    <property type="molecule type" value="Genomic_DNA"/>
</dbReference>
<protein>
    <recommendedName>
        <fullName evidence="5">Transmembrane protein 135 N-terminal domain-containing protein</fullName>
    </recommendedName>
</protein>
<keyword evidence="2" id="KW-0472">Membrane</keyword>
<dbReference type="AlphaFoldDB" id="A0A2U1J6A2"/>
<evidence type="ECO:0000256" key="2">
    <source>
        <dbReference type="SAM" id="Phobius"/>
    </source>
</evidence>
<feature type="transmembrane region" description="Helical" evidence="2">
    <location>
        <begin position="130"/>
        <end position="148"/>
    </location>
</feature>
<feature type="compositionally biased region" description="Basic and acidic residues" evidence="1">
    <location>
        <begin position="259"/>
        <end position="276"/>
    </location>
</feature>
<feature type="transmembrane region" description="Helical" evidence="2">
    <location>
        <begin position="292"/>
        <end position="310"/>
    </location>
</feature>
<evidence type="ECO:0000256" key="1">
    <source>
        <dbReference type="SAM" id="MobiDB-lite"/>
    </source>
</evidence>
<organism evidence="3 4">
    <name type="scientific">Smittium angustum</name>
    <dbReference type="NCBI Taxonomy" id="133377"/>
    <lineage>
        <taxon>Eukaryota</taxon>
        <taxon>Fungi</taxon>
        <taxon>Fungi incertae sedis</taxon>
        <taxon>Zoopagomycota</taxon>
        <taxon>Kickxellomycotina</taxon>
        <taxon>Harpellomycetes</taxon>
        <taxon>Harpellales</taxon>
        <taxon>Legeriomycetaceae</taxon>
        <taxon>Smittium</taxon>
    </lineage>
</organism>
<dbReference type="PANTHER" id="PTHR12459">
    <property type="entry name" value="TRANSMEMBRANE PROTEIN 135-RELATED"/>
    <property type="match status" value="1"/>
</dbReference>
<evidence type="ECO:0000313" key="3">
    <source>
        <dbReference type="EMBL" id="PWA00610.1"/>
    </source>
</evidence>
<keyword evidence="4" id="KW-1185">Reference proteome</keyword>
<feature type="region of interest" description="Disordered" evidence="1">
    <location>
        <begin position="221"/>
        <end position="276"/>
    </location>
</feature>
<gene>
    <name evidence="3" type="ORF">BB558_003330</name>
</gene>
<feature type="transmembrane region" description="Helical" evidence="2">
    <location>
        <begin position="155"/>
        <end position="173"/>
    </location>
</feature>
<evidence type="ECO:0000313" key="4">
    <source>
        <dbReference type="Proteomes" id="UP000245591"/>
    </source>
</evidence>
<proteinExistence type="predicted"/>
<dbReference type="PANTHER" id="PTHR12459:SF15">
    <property type="entry name" value="TRANSMEMBRANE PROTEIN 135"/>
    <property type="match status" value="1"/>
</dbReference>
<keyword evidence="2" id="KW-0812">Transmembrane</keyword>
<reference evidence="3 4" key="1">
    <citation type="journal article" date="2018" name="MBio">
        <title>Comparative Genomics Reveals the Core Gene Toolbox for the Fungus-Insect Symbiosis.</title>
        <authorList>
            <person name="Wang Y."/>
            <person name="Stata M."/>
            <person name="Wang W."/>
            <person name="Stajich J.E."/>
            <person name="White M.M."/>
            <person name="Moncalvo J.M."/>
        </authorList>
    </citation>
    <scope>NUCLEOTIDE SEQUENCE [LARGE SCALE GENOMIC DNA]</scope>
    <source>
        <strain evidence="3 4">AUS-126-30</strain>
    </source>
</reference>
<evidence type="ECO:0008006" key="5">
    <source>
        <dbReference type="Google" id="ProtNLM"/>
    </source>
</evidence>
<accession>A0A2U1J6A2</accession>
<comment type="caution">
    <text evidence="3">The sequence shown here is derived from an EMBL/GenBank/DDBJ whole genome shotgun (WGS) entry which is preliminary data.</text>
</comment>
<feature type="transmembrane region" description="Helical" evidence="2">
    <location>
        <begin position="87"/>
        <end position="110"/>
    </location>
</feature>
<feature type="compositionally biased region" description="Polar residues" evidence="1">
    <location>
        <begin position="224"/>
        <end position="243"/>
    </location>
</feature>
<feature type="transmembrane region" description="Helical" evidence="2">
    <location>
        <begin position="185"/>
        <end position="206"/>
    </location>
</feature>
<sequence>MEGIIDTLLSNSFFETLVKFGSYSLTDKEKERVIERFKAFQVKLESLSSPNLQRLASEAESIKSQKPTCKHEGRGCVQNTIRGFIKAFVVGLGIRYAINVVPSIITLRIFKNPKILFSLFDKDGVQFAKFLSYLIGIYKGLLCALRNVRKDDSFGGDWVNSLVAAFVAASVATRADKNRNRQFTILLYVFTKTMQFLVTFGYNKWIENRAAKKHKKNLVRSKSESALGSRNSPFETEDQPGTSKKSKISGFMMTSVDSNKSKDKSGSGKTKPHDNEDEKDLVYYMDKTLRKFAPVLVMSAGCIVVVYIFLNESHILPRSYYGFLVRYSGLSEVHPEHPYDVLPVLSKITQDGLDPLGSLDTRILPGSTSVEKLASIPASSKFVKRMNQSIRHDWAMCAILHPSTASCTYAAARWMVITISRVIKAYLSLNIISTVVFKRKQLFKSPIQTIIKVLLSSLRSAAFFGTVVSIAVSVPCHIRNIFGSDHWLSYFINGAISGVSVMVEAEQRRLEMGMYVLMRGIELLWIKLLISKNKRSWPSVENNIFSGSFALLMMLYQNDPARINNVFRTVLTRIFGKN</sequence>
<dbReference type="Proteomes" id="UP000245591">
    <property type="component" value="Unassembled WGS sequence"/>
</dbReference>